<name>A0A6M5Z4R5_9BACT</name>
<organism evidence="1 2">
    <name type="scientific">Frigoriglobus tundricola</name>
    <dbReference type="NCBI Taxonomy" id="2774151"/>
    <lineage>
        <taxon>Bacteria</taxon>
        <taxon>Pseudomonadati</taxon>
        <taxon>Planctomycetota</taxon>
        <taxon>Planctomycetia</taxon>
        <taxon>Gemmatales</taxon>
        <taxon>Gemmataceae</taxon>
        <taxon>Frigoriglobus</taxon>
    </lineage>
</organism>
<protein>
    <recommendedName>
        <fullName evidence="3">DUF2252 domain-containing protein</fullName>
    </recommendedName>
</protein>
<dbReference type="PANTHER" id="PTHR39441">
    <property type="entry name" value="DUF2252 DOMAIN-CONTAINING PROTEIN"/>
    <property type="match status" value="1"/>
</dbReference>
<dbReference type="InterPro" id="IPR018721">
    <property type="entry name" value="DUF2252"/>
</dbReference>
<accession>A0A6M5Z4R5</accession>
<evidence type="ECO:0000313" key="2">
    <source>
        <dbReference type="Proteomes" id="UP000503447"/>
    </source>
</evidence>
<keyword evidence="2" id="KW-1185">Reference proteome</keyword>
<dbReference type="AlphaFoldDB" id="A0A6M5Z4R5"/>
<dbReference type="Pfam" id="PF10009">
    <property type="entry name" value="DUF2252"/>
    <property type="match status" value="1"/>
</dbReference>
<dbReference type="RefSeq" id="WP_171475412.1">
    <property type="nucleotide sequence ID" value="NZ_CP053452.2"/>
</dbReference>
<sequence>MDVVAATAGYEAWLAMFCPLNVPDLTYKHAQMADANDAFPFFRGTYYRWATLWPAACPELAAAPRVLAIGDLHVENFGTWRDADGRLCWGINDFDEADHLPYTDDLVRLAVSARLVRKAGALNTKTADACRAILDGYRGALAAGGTPFVLEERHTELRAVATATERDPVRYWAKLTKLLDDPAVSPPPDAQAVLLRGLPTEGLNPAFRFRPRAGMGSLGRPRYVAIADWSGGRVCREAKAIAPAATVWASGSTETTSKMAEAVARAVRAPDPFYRAEGGWVIRRLAPHCSRIGLDSLGKVDAGRVLTAMGAETANVHLGTAKAGATVLADLAHRPTGWLEAAARKMTDVITQDWTAWRAPHRSKA</sequence>
<gene>
    <name evidence="1" type="ORF">FTUN_8347</name>
</gene>
<dbReference type="EMBL" id="CP053452">
    <property type="protein sequence ID" value="QJX00715.1"/>
    <property type="molecule type" value="Genomic_DNA"/>
</dbReference>
<evidence type="ECO:0008006" key="3">
    <source>
        <dbReference type="Google" id="ProtNLM"/>
    </source>
</evidence>
<evidence type="ECO:0000313" key="1">
    <source>
        <dbReference type="EMBL" id="QJX00715.1"/>
    </source>
</evidence>
<reference evidence="2" key="1">
    <citation type="submission" date="2020-05" db="EMBL/GenBank/DDBJ databases">
        <title>Frigoriglobus tundricola gen. nov., sp. nov., a psychrotolerant cellulolytic planctomycete of the family Gemmataceae with two divergent copies of 16S rRNA gene.</title>
        <authorList>
            <person name="Kulichevskaya I.S."/>
            <person name="Ivanova A.A."/>
            <person name="Naumoff D.G."/>
            <person name="Beletsky A.V."/>
            <person name="Rijpstra W.I.C."/>
            <person name="Sinninghe Damste J.S."/>
            <person name="Mardanov A.V."/>
            <person name="Ravin N.V."/>
            <person name="Dedysh S.N."/>
        </authorList>
    </citation>
    <scope>NUCLEOTIDE SEQUENCE [LARGE SCALE GENOMIC DNA]</scope>
    <source>
        <strain evidence="2">PL17</strain>
    </source>
</reference>
<dbReference type="PANTHER" id="PTHR39441:SF1">
    <property type="entry name" value="DUF2252 DOMAIN-CONTAINING PROTEIN"/>
    <property type="match status" value="1"/>
</dbReference>
<dbReference type="Proteomes" id="UP000503447">
    <property type="component" value="Chromosome"/>
</dbReference>
<dbReference type="KEGG" id="ftj:FTUN_8347"/>
<proteinExistence type="predicted"/>